<dbReference type="GO" id="GO:0004560">
    <property type="term" value="F:alpha-L-fucosidase activity"/>
    <property type="evidence" value="ECO:0007669"/>
    <property type="project" value="InterPro"/>
</dbReference>
<reference evidence="2 3" key="1">
    <citation type="submission" date="2019-04" db="EMBL/GenBank/DDBJ databases">
        <authorList>
            <person name="Liu A."/>
        </authorList>
    </citation>
    <scope>NUCLEOTIDE SEQUENCE [LARGE SCALE GENOMIC DNA]</scope>
    <source>
        <strain evidence="2 3">RZ03</strain>
    </source>
</reference>
<evidence type="ECO:0000313" key="2">
    <source>
        <dbReference type="EMBL" id="TGV04203.1"/>
    </source>
</evidence>
<organism evidence="2 3">
    <name type="scientific">Flavivirga rizhaonensis</name>
    <dbReference type="NCBI Taxonomy" id="2559571"/>
    <lineage>
        <taxon>Bacteria</taxon>
        <taxon>Pseudomonadati</taxon>
        <taxon>Bacteroidota</taxon>
        <taxon>Flavobacteriia</taxon>
        <taxon>Flavobacteriales</taxon>
        <taxon>Flavobacteriaceae</taxon>
        <taxon>Flavivirga</taxon>
    </lineage>
</organism>
<dbReference type="GO" id="GO:0005975">
    <property type="term" value="P:carbohydrate metabolic process"/>
    <property type="evidence" value="ECO:0007669"/>
    <property type="project" value="InterPro"/>
</dbReference>
<dbReference type="InterPro" id="IPR057739">
    <property type="entry name" value="Glyco_hydro_29_N"/>
</dbReference>
<comment type="caution">
    <text evidence="2">The sequence shown here is derived from an EMBL/GenBank/DDBJ whole genome shotgun (WGS) entry which is preliminary data.</text>
</comment>
<dbReference type="EMBL" id="SRSO01000003">
    <property type="protein sequence ID" value="TGV04203.1"/>
    <property type="molecule type" value="Genomic_DNA"/>
</dbReference>
<evidence type="ECO:0000313" key="3">
    <source>
        <dbReference type="Proteomes" id="UP000307602"/>
    </source>
</evidence>
<name>A0A4S1E1J6_9FLAO</name>
<feature type="domain" description="Glycoside hydrolase family 29 N-terminal" evidence="1">
    <location>
        <begin position="13"/>
        <end position="40"/>
    </location>
</feature>
<sequence>MHSYRVFYGNKDEIMGMSWETLQQHNIPEWFKDVKFGIYCTSWCVLCAGL</sequence>
<dbReference type="AlphaFoldDB" id="A0A4S1E1J6"/>
<gene>
    <name evidence="2" type="ORF">EM932_03430</name>
</gene>
<dbReference type="Pfam" id="PF01120">
    <property type="entry name" value="Alpha_L_fucos"/>
    <property type="match status" value="1"/>
</dbReference>
<accession>A0A4S1E1J6</accession>
<evidence type="ECO:0000259" key="1">
    <source>
        <dbReference type="Pfam" id="PF01120"/>
    </source>
</evidence>
<protein>
    <recommendedName>
        <fullName evidence="1">Glycoside hydrolase family 29 N-terminal domain-containing protein</fullName>
    </recommendedName>
</protein>
<keyword evidence="3" id="KW-1185">Reference proteome</keyword>
<dbReference type="Proteomes" id="UP000307602">
    <property type="component" value="Unassembled WGS sequence"/>
</dbReference>
<proteinExistence type="predicted"/>